<evidence type="ECO:0000256" key="2">
    <source>
        <dbReference type="SAM" id="Phobius"/>
    </source>
</evidence>
<organism evidence="3 4">
    <name type="scientific">Caerostris darwini</name>
    <dbReference type="NCBI Taxonomy" id="1538125"/>
    <lineage>
        <taxon>Eukaryota</taxon>
        <taxon>Metazoa</taxon>
        <taxon>Ecdysozoa</taxon>
        <taxon>Arthropoda</taxon>
        <taxon>Chelicerata</taxon>
        <taxon>Arachnida</taxon>
        <taxon>Araneae</taxon>
        <taxon>Araneomorphae</taxon>
        <taxon>Entelegynae</taxon>
        <taxon>Araneoidea</taxon>
        <taxon>Araneidae</taxon>
        <taxon>Caerostris</taxon>
    </lineage>
</organism>
<accession>A0AAV4SZX8</accession>
<dbReference type="EMBL" id="BPLQ01008819">
    <property type="protein sequence ID" value="GIY39570.1"/>
    <property type="molecule type" value="Genomic_DNA"/>
</dbReference>
<feature type="transmembrane region" description="Helical" evidence="2">
    <location>
        <begin position="41"/>
        <end position="57"/>
    </location>
</feature>
<sequence length="106" mass="11880">MSSAVTTYDFDSSVINWITDHDNSNFFYGWSVDPAACSPDGVLSALMTIFAPIYVIWKQELNLRIMRKNNFESRDSPARSDCRGSGGLRRGNKTIFPKEQHMPGGS</sequence>
<keyword evidence="2" id="KW-0472">Membrane</keyword>
<feature type="compositionally biased region" description="Basic and acidic residues" evidence="1">
    <location>
        <begin position="73"/>
        <end position="82"/>
    </location>
</feature>
<evidence type="ECO:0000313" key="4">
    <source>
        <dbReference type="Proteomes" id="UP001054837"/>
    </source>
</evidence>
<dbReference type="AlphaFoldDB" id="A0AAV4SZX8"/>
<comment type="caution">
    <text evidence="3">The sequence shown here is derived from an EMBL/GenBank/DDBJ whole genome shotgun (WGS) entry which is preliminary data.</text>
</comment>
<evidence type="ECO:0000313" key="3">
    <source>
        <dbReference type="EMBL" id="GIY39570.1"/>
    </source>
</evidence>
<keyword evidence="2" id="KW-0812">Transmembrane</keyword>
<dbReference type="Proteomes" id="UP001054837">
    <property type="component" value="Unassembled WGS sequence"/>
</dbReference>
<feature type="region of interest" description="Disordered" evidence="1">
    <location>
        <begin position="73"/>
        <end position="106"/>
    </location>
</feature>
<protein>
    <submittedName>
        <fullName evidence="3">Uncharacterized protein</fullName>
    </submittedName>
</protein>
<feature type="compositionally biased region" description="Basic and acidic residues" evidence="1">
    <location>
        <begin position="96"/>
        <end position="106"/>
    </location>
</feature>
<keyword evidence="4" id="KW-1185">Reference proteome</keyword>
<reference evidence="3 4" key="1">
    <citation type="submission" date="2021-06" db="EMBL/GenBank/DDBJ databases">
        <title>Caerostris darwini draft genome.</title>
        <authorList>
            <person name="Kono N."/>
            <person name="Arakawa K."/>
        </authorList>
    </citation>
    <scope>NUCLEOTIDE SEQUENCE [LARGE SCALE GENOMIC DNA]</scope>
</reference>
<gene>
    <name evidence="3" type="ORF">CDAR_425911</name>
</gene>
<keyword evidence="2" id="KW-1133">Transmembrane helix</keyword>
<evidence type="ECO:0000256" key="1">
    <source>
        <dbReference type="SAM" id="MobiDB-lite"/>
    </source>
</evidence>
<name>A0AAV4SZX8_9ARAC</name>
<proteinExistence type="predicted"/>